<gene>
    <name evidence="1" type="ORF">NPX13_g1894</name>
</gene>
<sequence length="284" mass="31814">MFEAVALAMIAIKENHEDLVLAKAAFDIIISKQGLTIPREHHMILIRYHVDLDEPAEAPHYGCSSPELAGQYNLVCVQRGGHSHRQTQDAIRGYLSSEKILPDLRKPTFDRIKTIYALAGLSECGKSTVADMIHKAHGTGGARLKMSYLIDGASNDLGHDIYSLSRKRRAAALLRGLDAYGRYHWYLSTLTIESVHRYDSIAALKSYLGSLLQIIYIETDEELRLERSARPRLRLEQKDAVKKERGAERVKEIADVVLGNNGPKESLEKALRALLQGRERTLAC</sequence>
<protein>
    <submittedName>
        <fullName evidence="1">Uncharacterized protein</fullName>
    </submittedName>
</protein>
<accession>A0A9W8NK78</accession>
<dbReference type="EMBL" id="JANPWZ010000184">
    <property type="protein sequence ID" value="KAJ3578673.1"/>
    <property type="molecule type" value="Genomic_DNA"/>
</dbReference>
<dbReference type="InterPro" id="IPR027417">
    <property type="entry name" value="P-loop_NTPase"/>
</dbReference>
<reference evidence="1" key="1">
    <citation type="submission" date="2022-07" db="EMBL/GenBank/DDBJ databases">
        <title>Genome Sequence of Xylaria arbuscula.</title>
        <authorList>
            <person name="Buettner E."/>
        </authorList>
    </citation>
    <scope>NUCLEOTIDE SEQUENCE</scope>
    <source>
        <strain evidence="1">VT107</strain>
    </source>
</reference>
<dbReference type="SUPFAM" id="SSF52540">
    <property type="entry name" value="P-loop containing nucleoside triphosphate hydrolases"/>
    <property type="match status" value="1"/>
</dbReference>
<organism evidence="1 2">
    <name type="scientific">Xylaria arbuscula</name>
    <dbReference type="NCBI Taxonomy" id="114810"/>
    <lineage>
        <taxon>Eukaryota</taxon>
        <taxon>Fungi</taxon>
        <taxon>Dikarya</taxon>
        <taxon>Ascomycota</taxon>
        <taxon>Pezizomycotina</taxon>
        <taxon>Sordariomycetes</taxon>
        <taxon>Xylariomycetidae</taxon>
        <taxon>Xylariales</taxon>
        <taxon>Xylariaceae</taxon>
        <taxon>Xylaria</taxon>
    </lineage>
</organism>
<comment type="caution">
    <text evidence="1">The sequence shown here is derived from an EMBL/GenBank/DDBJ whole genome shotgun (WGS) entry which is preliminary data.</text>
</comment>
<keyword evidence="2" id="KW-1185">Reference proteome</keyword>
<dbReference type="Proteomes" id="UP001148614">
    <property type="component" value="Unassembled WGS sequence"/>
</dbReference>
<proteinExistence type="predicted"/>
<evidence type="ECO:0000313" key="2">
    <source>
        <dbReference type="Proteomes" id="UP001148614"/>
    </source>
</evidence>
<dbReference type="Gene3D" id="3.40.50.300">
    <property type="entry name" value="P-loop containing nucleotide triphosphate hydrolases"/>
    <property type="match status" value="1"/>
</dbReference>
<name>A0A9W8NK78_9PEZI</name>
<evidence type="ECO:0000313" key="1">
    <source>
        <dbReference type="EMBL" id="KAJ3578673.1"/>
    </source>
</evidence>
<dbReference type="AlphaFoldDB" id="A0A9W8NK78"/>